<evidence type="ECO:0000256" key="1">
    <source>
        <dbReference type="ARBA" id="ARBA00023125"/>
    </source>
</evidence>
<proteinExistence type="predicted"/>
<dbReference type="InterPro" id="IPR001387">
    <property type="entry name" value="Cro/C1-type_HTH"/>
</dbReference>
<dbReference type="PANTHER" id="PTHR46558:SF11">
    <property type="entry name" value="HTH-TYPE TRANSCRIPTIONAL REGULATOR XRE"/>
    <property type="match status" value="1"/>
</dbReference>
<protein>
    <submittedName>
        <fullName evidence="3">DNA-binding helix-turn-helix protein</fullName>
    </submittedName>
</protein>
<keyword evidence="4" id="KW-1185">Reference proteome</keyword>
<dbReference type="CDD" id="cd00093">
    <property type="entry name" value="HTH_XRE"/>
    <property type="match status" value="1"/>
</dbReference>
<reference evidence="3" key="2">
    <citation type="submission" date="2013-08" db="EMBL/GenBank/DDBJ databases">
        <title>Draft genome sequence of Anaerofustis stercorihominis (DSM 17244).</title>
        <authorList>
            <person name="Sudarsanam P."/>
            <person name="Ley R."/>
            <person name="Guruge J."/>
            <person name="Turnbaugh P.J."/>
            <person name="Mahowald M."/>
            <person name="Liep D."/>
            <person name="Gordon J."/>
        </authorList>
    </citation>
    <scope>NUCLEOTIDE SEQUENCE</scope>
    <source>
        <strain evidence="3">DSM 17244</strain>
    </source>
</reference>
<keyword evidence="1 3" id="KW-0238">DNA-binding</keyword>
<accession>B1C8P9</accession>
<feature type="domain" description="HTH cro/C1-type" evidence="2">
    <location>
        <begin position="24"/>
        <end position="78"/>
    </location>
</feature>
<dbReference type="SUPFAM" id="SSF47413">
    <property type="entry name" value="lambda repressor-like DNA-binding domains"/>
    <property type="match status" value="1"/>
</dbReference>
<dbReference type="PANTHER" id="PTHR46558">
    <property type="entry name" value="TRACRIPTIONAL REGULATORY PROTEIN-RELATED-RELATED"/>
    <property type="match status" value="1"/>
</dbReference>
<gene>
    <name evidence="3" type="ORF">ANASTE_01663</name>
</gene>
<dbReference type="EMBL" id="ABIL02000006">
    <property type="protein sequence ID" value="EDS71959.1"/>
    <property type="molecule type" value="Genomic_DNA"/>
</dbReference>
<dbReference type="eggNOG" id="COG1476">
    <property type="taxonomic scope" value="Bacteria"/>
</dbReference>
<evidence type="ECO:0000259" key="2">
    <source>
        <dbReference type="PROSITE" id="PS50943"/>
    </source>
</evidence>
<dbReference type="GO" id="GO:0003677">
    <property type="term" value="F:DNA binding"/>
    <property type="evidence" value="ECO:0007669"/>
    <property type="project" value="UniProtKB-KW"/>
</dbReference>
<evidence type="ECO:0000313" key="4">
    <source>
        <dbReference type="Proteomes" id="UP000005178"/>
    </source>
</evidence>
<dbReference type="InterPro" id="IPR010982">
    <property type="entry name" value="Lambda_DNA-bd_dom_sf"/>
</dbReference>
<sequence>MDKRNILSKSYIWRNKMNTIGDRIKELRKENKLTQQELGEKLGVHSNTISMYEKGNRKVSAEMANKLSEIFNVSVGYITKGEDNKKIKDNYTSLDESLLNDEKYLNLTLKNLLKDSTMVAFQDYKSWSVEDKKELLLILLDKK</sequence>
<dbReference type="PROSITE" id="PS50943">
    <property type="entry name" value="HTH_CROC1"/>
    <property type="match status" value="1"/>
</dbReference>
<dbReference type="Proteomes" id="UP000005178">
    <property type="component" value="Unassembled WGS sequence"/>
</dbReference>
<comment type="caution">
    <text evidence="3">The sequence shown here is derived from an EMBL/GenBank/DDBJ whole genome shotgun (WGS) entry which is preliminary data.</text>
</comment>
<dbReference type="Pfam" id="PF01381">
    <property type="entry name" value="HTH_3"/>
    <property type="match status" value="1"/>
</dbReference>
<dbReference type="AlphaFoldDB" id="B1C8P9"/>
<name>B1C8P9_9FIRM</name>
<organism evidence="3 4">
    <name type="scientific">Anaerofustis stercorihominis DSM 17244</name>
    <dbReference type="NCBI Taxonomy" id="445971"/>
    <lineage>
        <taxon>Bacteria</taxon>
        <taxon>Bacillati</taxon>
        <taxon>Bacillota</taxon>
        <taxon>Clostridia</taxon>
        <taxon>Eubacteriales</taxon>
        <taxon>Eubacteriaceae</taxon>
        <taxon>Anaerofustis</taxon>
    </lineage>
</organism>
<reference evidence="3" key="1">
    <citation type="submission" date="2008-01" db="EMBL/GenBank/DDBJ databases">
        <authorList>
            <person name="Fulton L."/>
            <person name="Clifton S."/>
            <person name="Fulton B."/>
            <person name="Xu J."/>
            <person name="Minx P."/>
            <person name="Pepin K.H."/>
            <person name="Johnson M."/>
            <person name="Thiruvilangam P."/>
            <person name="Bhonagiri V."/>
            <person name="Nash W.E."/>
            <person name="Mardis E.R."/>
            <person name="Wilson R.K."/>
        </authorList>
    </citation>
    <scope>NUCLEOTIDE SEQUENCE [LARGE SCALE GENOMIC DNA]</scope>
    <source>
        <strain evidence="3">DSM 17244</strain>
    </source>
</reference>
<dbReference type="Gene3D" id="1.10.260.40">
    <property type="entry name" value="lambda repressor-like DNA-binding domains"/>
    <property type="match status" value="1"/>
</dbReference>
<evidence type="ECO:0000313" key="3">
    <source>
        <dbReference type="EMBL" id="EDS71959.1"/>
    </source>
</evidence>
<dbReference type="STRING" id="445971.ANASTE_01663"/>
<dbReference type="SMART" id="SM00530">
    <property type="entry name" value="HTH_XRE"/>
    <property type="match status" value="1"/>
</dbReference>
<dbReference type="HOGENOM" id="CLU_066192_4_2_9"/>